<feature type="repeat" description="RCC1" evidence="2">
    <location>
        <begin position="367"/>
        <end position="425"/>
    </location>
</feature>
<dbReference type="KEGG" id="smo:SELMODRAFT_73640"/>
<feature type="repeat" description="RCC1" evidence="2">
    <location>
        <begin position="104"/>
        <end position="153"/>
    </location>
</feature>
<feature type="repeat" description="RCC1" evidence="2">
    <location>
        <begin position="35"/>
        <end position="104"/>
    </location>
</feature>
<feature type="repeat" description="RCC1" evidence="2">
    <location>
        <begin position="206"/>
        <end position="262"/>
    </location>
</feature>
<dbReference type="GO" id="GO:0005739">
    <property type="term" value="C:mitochondrion"/>
    <property type="evidence" value="ECO:0000318"/>
    <property type="project" value="GO_Central"/>
</dbReference>
<gene>
    <name evidence="4" type="ORF">SELMODRAFT_73640</name>
</gene>
<evidence type="ECO:0000256" key="1">
    <source>
        <dbReference type="ARBA" id="ARBA00022737"/>
    </source>
</evidence>
<dbReference type="Gramene" id="EFJ37699">
    <property type="protein sequence ID" value="EFJ37699"/>
    <property type="gene ID" value="SELMODRAFT_73640"/>
</dbReference>
<dbReference type="InterPro" id="IPR058923">
    <property type="entry name" value="RCC1-like_dom"/>
</dbReference>
<dbReference type="InParanoid" id="D8QPY9"/>
<organism evidence="5">
    <name type="scientific">Selaginella moellendorffii</name>
    <name type="common">Spikemoss</name>
    <dbReference type="NCBI Taxonomy" id="88036"/>
    <lineage>
        <taxon>Eukaryota</taxon>
        <taxon>Viridiplantae</taxon>
        <taxon>Streptophyta</taxon>
        <taxon>Embryophyta</taxon>
        <taxon>Tracheophyta</taxon>
        <taxon>Lycopodiopsida</taxon>
        <taxon>Selaginellales</taxon>
        <taxon>Selaginellaceae</taxon>
        <taxon>Selaginella</taxon>
    </lineage>
</organism>
<proteinExistence type="predicted"/>
<dbReference type="InterPro" id="IPR000408">
    <property type="entry name" value="Reg_chr_condens"/>
</dbReference>
<dbReference type="PANTHER" id="PTHR22872:SF2">
    <property type="entry name" value="INHIBITOR OF BRUTON TYROSINE KINASE"/>
    <property type="match status" value="1"/>
</dbReference>
<feature type="repeat" description="RCC1" evidence="2">
    <location>
        <begin position="315"/>
        <end position="366"/>
    </location>
</feature>
<dbReference type="Proteomes" id="UP000001514">
    <property type="component" value="Unassembled WGS sequence"/>
</dbReference>
<dbReference type="PANTHER" id="PTHR22872">
    <property type="entry name" value="BTK-BINDING PROTEIN-RELATED"/>
    <property type="match status" value="1"/>
</dbReference>
<dbReference type="AlphaFoldDB" id="D8QPY9"/>
<protein>
    <recommendedName>
        <fullName evidence="3">RCC1-like domain-containing protein</fullName>
    </recommendedName>
</protein>
<dbReference type="InterPro" id="IPR009091">
    <property type="entry name" value="RCC1/BLIP-II"/>
</dbReference>
<dbReference type="EMBL" id="GL377565">
    <property type="protein sequence ID" value="EFJ37699.1"/>
    <property type="molecule type" value="Genomic_DNA"/>
</dbReference>
<dbReference type="OMA" id="MSCATEI"/>
<dbReference type="PRINTS" id="PR00633">
    <property type="entry name" value="RCCNDNSATION"/>
</dbReference>
<evidence type="ECO:0000313" key="4">
    <source>
        <dbReference type="EMBL" id="EFJ37699.1"/>
    </source>
</evidence>
<sequence>MLRRAAPSHLAFRSLQRRRIGYLADRVSSGEPAELEVWAWGRGTHGQVGHGSEDTEKLPVLISTLKLAAFTGMAPIQGRMPAKPRLGNVGVTCGLFHSVLFAEQDVFVWGKGDGGRLGIDTEFNQYKPYVNPRIKRVQMASAGGLHNIALTEVGNVYTWGYGAFGALGHGSYERELLPRLLEGPWKDRIVHVSAGGSHTAAVTESGELYTWGRDEGEGRLGHGNPDIMDEGALSRPTKVQALDVPIALVYCGGFFTMALTKSGQLWSWGGNANHELGHGTRANNWKPKVVAALEDVTLVQVACGGFHAAALTQDGKVITWGYGGNGQLGHGTLENGKEPAIVEAMADKTCTYIACGPAWTAAITENGDLYTWGKNRDYQLGIPGLKDEQLDPVLVQFPQALHEKTPVEVLGVSCGANHGVCIVSRPKPAQVTQSL</sequence>
<keyword evidence="1" id="KW-0677">Repeat</keyword>
<reference evidence="4 5" key="1">
    <citation type="journal article" date="2011" name="Science">
        <title>The Selaginella genome identifies genetic changes associated with the evolution of vascular plants.</title>
        <authorList>
            <person name="Banks J.A."/>
            <person name="Nishiyama T."/>
            <person name="Hasebe M."/>
            <person name="Bowman J.L."/>
            <person name="Gribskov M."/>
            <person name="dePamphilis C."/>
            <person name="Albert V.A."/>
            <person name="Aono N."/>
            <person name="Aoyama T."/>
            <person name="Ambrose B.A."/>
            <person name="Ashton N.W."/>
            <person name="Axtell M.J."/>
            <person name="Barker E."/>
            <person name="Barker M.S."/>
            <person name="Bennetzen J.L."/>
            <person name="Bonawitz N.D."/>
            <person name="Chapple C."/>
            <person name="Cheng C."/>
            <person name="Correa L.G."/>
            <person name="Dacre M."/>
            <person name="DeBarry J."/>
            <person name="Dreyer I."/>
            <person name="Elias M."/>
            <person name="Engstrom E.M."/>
            <person name="Estelle M."/>
            <person name="Feng L."/>
            <person name="Finet C."/>
            <person name="Floyd S.K."/>
            <person name="Frommer W.B."/>
            <person name="Fujita T."/>
            <person name="Gramzow L."/>
            <person name="Gutensohn M."/>
            <person name="Harholt J."/>
            <person name="Hattori M."/>
            <person name="Heyl A."/>
            <person name="Hirai T."/>
            <person name="Hiwatashi Y."/>
            <person name="Ishikawa M."/>
            <person name="Iwata M."/>
            <person name="Karol K.G."/>
            <person name="Koehler B."/>
            <person name="Kolukisaoglu U."/>
            <person name="Kubo M."/>
            <person name="Kurata T."/>
            <person name="Lalonde S."/>
            <person name="Li K."/>
            <person name="Li Y."/>
            <person name="Litt A."/>
            <person name="Lyons E."/>
            <person name="Manning G."/>
            <person name="Maruyama T."/>
            <person name="Michael T.P."/>
            <person name="Mikami K."/>
            <person name="Miyazaki S."/>
            <person name="Morinaga S."/>
            <person name="Murata T."/>
            <person name="Mueller-Roeber B."/>
            <person name="Nelson D.R."/>
            <person name="Obara M."/>
            <person name="Oguri Y."/>
            <person name="Olmstead R.G."/>
            <person name="Onodera N."/>
            <person name="Petersen B.L."/>
            <person name="Pils B."/>
            <person name="Prigge M."/>
            <person name="Rensing S.A."/>
            <person name="Riano-Pachon D.M."/>
            <person name="Roberts A.W."/>
            <person name="Sato Y."/>
            <person name="Scheller H.V."/>
            <person name="Schulz B."/>
            <person name="Schulz C."/>
            <person name="Shakirov E.V."/>
            <person name="Shibagaki N."/>
            <person name="Shinohara N."/>
            <person name="Shippen D.E."/>
            <person name="Soerensen I."/>
            <person name="Sotooka R."/>
            <person name="Sugimoto N."/>
            <person name="Sugita M."/>
            <person name="Sumikawa N."/>
            <person name="Tanurdzic M."/>
            <person name="Theissen G."/>
            <person name="Ulvskov P."/>
            <person name="Wakazuki S."/>
            <person name="Weng J.K."/>
            <person name="Willats W.W."/>
            <person name="Wipf D."/>
            <person name="Wolf P.G."/>
            <person name="Yang L."/>
            <person name="Zimmer A.D."/>
            <person name="Zhu Q."/>
            <person name="Mitros T."/>
            <person name="Hellsten U."/>
            <person name="Loque D."/>
            <person name="Otillar R."/>
            <person name="Salamov A."/>
            <person name="Schmutz J."/>
            <person name="Shapiro H."/>
            <person name="Lindquist E."/>
            <person name="Lucas S."/>
            <person name="Rokhsar D."/>
            <person name="Grigoriev I.V."/>
        </authorList>
    </citation>
    <scope>NUCLEOTIDE SEQUENCE [LARGE SCALE GENOMIC DNA]</scope>
</reference>
<feature type="domain" description="RCC1-like" evidence="3">
    <location>
        <begin position="36"/>
        <end position="421"/>
    </location>
</feature>
<evidence type="ECO:0000313" key="5">
    <source>
        <dbReference type="Proteomes" id="UP000001514"/>
    </source>
</evidence>
<feature type="repeat" description="RCC1" evidence="2">
    <location>
        <begin position="154"/>
        <end position="205"/>
    </location>
</feature>
<evidence type="ECO:0000259" key="3">
    <source>
        <dbReference type="Pfam" id="PF25390"/>
    </source>
</evidence>
<dbReference type="GO" id="GO:0005737">
    <property type="term" value="C:cytoplasm"/>
    <property type="evidence" value="ECO:0000318"/>
    <property type="project" value="GO_Central"/>
</dbReference>
<dbReference type="Gene3D" id="2.130.10.30">
    <property type="entry name" value="Regulator of chromosome condensation 1/beta-lactamase-inhibitor protein II"/>
    <property type="match status" value="2"/>
</dbReference>
<accession>D8QPY9</accession>
<dbReference type="GO" id="GO:0006974">
    <property type="term" value="P:DNA damage response"/>
    <property type="evidence" value="ECO:0000318"/>
    <property type="project" value="GO_Central"/>
</dbReference>
<name>D8QPY9_SELML</name>
<dbReference type="HOGENOM" id="CLU_030760_1_0_1"/>
<feature type="repeat" description="RCC1" evidence="2">
    <location>
        <begin position="263"/>
        <end position="314"/>
    </location>
</feature>
<dbReference type="Pfam" id="PF25390">
    <property type="entry name" value="WD40_RLD"/>
    <property type="match status" value="1"/>
</dbReference>
<dbReference type="PROSITE" id="PS50012">
    <property type="entry name" value="RCC1_3"/>
    <property type="match status" value="7"/>
</dbReference>
<dbReference type="STRING" id="88036.D8QPY9"/>
<dbReference type="InterPro" id="IPR051625">
    <property type="entry name" value="Signaling_Regulatory_Domain"/>
</dbReference>
<dbReference type="GO" id="GO:0008380">
    <property type="term" value="P:RNA splicing"/>
    <property type="evidence" value="ECO:0000318"/>
    <property type="project" value="GO_Central"/>
</dbReference>
<dbReference type="FunCoup" id="D8QPY9">
    <property type="interactions" value="2331"/>
</dbReference>
<dbReference type="eggNOG" id="KOG1426">
    <property type="taxonomic scope" value="Eukaryota"/>
</dbReference>
<keyword evidence="5" id="KW-1185">Reference proteome</keyword>
<dbReference type="SUPFAM" id="SSF50985">
    <property type="entry name" value="RCC1/BLIP-II"/>
    <property type="match status" value="1"/>
</dbReference>
<evidence type="ECO:0000256" key="2">
    <source>
        <dbReference type="PROSITE-ProRule" id="PRU00235"/>
    </source>
</evidence>
<dbReference type="PROSITE" id="PS00626">
    <property type="entry name" value="RCC1_2"/>
    <property type="match status" value="2"/>
</dbReference>